<dbReference type="InterPro" id="IPR049030">
    <property type="entry name" value="AI2M-like_HNH"/>
</dbReference>
<reference evidence="3" key="1">
    <citation type="journal article" date="2019" name="Int. J. Syst. Evol. Microbiol.">
        <title>The Global Catalogue of Microorganisms (GCM) 10K type strain sequencing project: providing services to taxonomists for standard genome sequencing and annotation.</title>
        <authorList>
            <consortium name="The Broad Institute Genomics Platform"/>
            <consortium name="The Broad Institute Genome Sequencing Center for Infectious Disease"/>
            <person name="Wu L."/>
            <person name="Ma J."/>
        </authorList>
    </citation>
    <scope>NUCLEOTIDE SEQUENCE [LARGE SCALE GENOMIC DNA]</scope>
    <source>
        <strain evidence="3">CGMCC 4.7177</strain>
    </source>
</reference>
<dbReference type="RefSeq" id="WP_385879332.1">
    <property type="nucleotide sequence ID" value="NZ_JBHSFK010000074.1"/>
</dbReference>
<accession>A0ABV9BBE6</accession>
<feature type="domain" description="AI2M/AI1M-like HNH endonuclease" evidence="1">
    <location>
        <begin position="13"/>
        <end position="62"/>
    </location>
</feature>
<comment type="caution">
    <text evidence="2">The sequence shown here is derived from an EMBL/GenBank/DDBJ whole genome shotgun (WGS) entry which is preliminary data.</text>
</comment>
<dbReference type="EMBL" id="JBHSFK010000074">
    <property type="protein sequence ID" value="MFC4508295.1"/>
    <property type="molecule type" value="Genomic_DNA"/>
</dbReference>
<organism evidence="2 3">
    <name type="scientific">Streptomyces vulcanius</name>
    <dbReference type="NCBI Taxonomy" id="1441876"/>
    <lineage>
        <taxon>Bacteria</taxon>
        <taxon>Bacillati</taxon>
        <taxon>Actinomycetota</taxon>
        <taxon>Actinomycetes</taxon>
        <taxon>Kitasatosporales</taxon>
        <taxon>Streptomycetaceae</taxon>
        <taxon>Streptomyces</taxon>
    </lineage>
</organism>
<keyword evidence="3" id="KW-1185">Reference proteome</keyword>
<gene>
    <name evidence="2" type="ORF">ACFPIH_54455</name>
</gene>
<evidence type="ECO:0000259" key="1">
    <source>
        <dbReference type="Pfam" id="PF21368"/>
    </source>
</evidence>
<evidence type="ECO:0000313" key="3">
    <source>
        <dbReference type="Proteomes" id="UP001595839"/>
    </source>
</evidence>
<dbReference type="Pfam" id="PF21368">
    <property type="entry name" value="AI2M-like_HNH"/>
    <property type="match status" value="1"/>
</dbReference>
<protein>
    <recommendedName>
        <fullName evidence="1">AI2M/AI1M-like HNH endonuclease domain-containing protein</fullName>
    </recommendedName>
</protein>
<proteinExistence type="predicted"/>
<dbReference type="Proteomes" id="UP001595839">
    <property type="component" value="Unassembled WGS sequence"/>
</dbReference>
<sequence length="76" mass="9068">MKRNELIHRLLAECCETRTNLEVHHVRKLADLNRPGRRERPGWVHLMAMRRRKTLVLCRRCHEDIHAGRPTAAPRK</sequence>
<evidence type="ECO:0000313" key="2">
    <source>
        <dbReference type="EMBL" id="MFC4508295.1"/>
    </source>
</evidence>
<name>A0ABV9BBE6_9ACTN</name>